<dbReference type="AlphaFoldDB" id="A0A0H3WW15"/>
<keyword evidence="3" id="KW-1185">Reference proteome</keyword>
<reference evidence="2" key="1">
    <citation type="submission" date="2016-06" db="EMBL/GenBank/DDBJ databases">
        <title>Complete Genome Sequence of Pandoraea faecigallinarum DSM-23572.</title>
        <authorList>
            <person name="Yong D."/>
            <person name="Ee R."/>
            <person name="Lim Y.-L."/>
            <person name="Yin W.-F."/>
            <person name="Chan K.-G."/>
        </authorList>
    </citation>
    <scope>NUCLEOTIDE SEQUENCE</scope>
    <source>
        <strain evidence="2">DSM 23572</strain>
    </source>
</reference>
<feature type="region of interest" description="Disordered" evidence="1">
    <location>
        <begin position="90"/>
        <end position="125"/>
    </location>
</feature>
<evidence type="ECO:0000313" key="3">
    <source>
        <dbReference type="Proteomes" id="UP000035651"/>
    </source>
</evidence>
<name>A0A0H3WW15_9BURK</name>
<dbReference type="RefSeq" id="WP_071386815.1">
    <property type="nucleotide sequence ID" value="NZ_CP011807.3"/>
</dbReference>
<feature type="compositionally biased region" description="Basic and acidic residues" evidence="1">
    <location>
        <begin position="48"/>
        <end position="58"/>
    </location>
</feature>
<organism evidence="2 3">
    <name type="scientific">Pandoraea faecigallinarum</name>
    <dbReference type="NCBI Taxonomy" id="656179"/>
    <lineage>
        <taxon>Bacteria</taxon>
        <taxon>Pseudomonadati</taxon>
        <taxon>Pseudomonadota</taxon>
        <taxon>Betaproteobacteria</taxon>
        <taxon>Burkholderiales</taxon>
        <taxon>Burkholderiaceae</taxon>
        <taxon>Pandoraea</taxon>
    </lineage>
</organism>
<dbReference type="OrthoDB" id="10006815at2"/>
<feature type="region of interest" description="Disordered" evidence="1">
    <location>
        <begin position="35"/>
        <end position="72"/>
    </location>
</feature>
<dbReference type="STRING" id="656179.AB870_12195"/>
<evidence type="ECO:0000256" key="1">
    <source>
        <dbReference type="SAM" id="MobiDB-lite"/>
    </source>
</evidence>
<dbReference type="Proteomes" id="UP000035651">
    <property type="component" value="Chromosome"/>
</dbReference>
<evidence type="ECO:0000313" key="2">
    <source>
        <dbReference type="EMBL" id="AKM30706.2"/>
    </source>
</evidence>
<proteinExistence type="predicted"/>
<protein>
    <submittedName>
        <fullName evidence="2">Uncharacterized protein</fullName>
    </submittedName>
</protein>
<sequence length="165" mass="17254">MAHDTPTGVRLRSIRRIGSQQNLLSLDHVANRCAAPAVDPGAPRRPRAGFDEFREDATGARSQSRGGAGARTMAVAPSAPLALMPSGDAQTFAAHPWDDPPPPYAPRGREPEVLPPCAPPPYGASDALQVSASPWVSASALPPPPPYAPPSIDAYLRAGFPHSDV</sequence>
<dbReference type="KEGG" id="pfg:AB870_12195"/>
<dbReference type="EMBL" id="CP011807">
    <property type="protein sequence ID" value="AKM30706.2"/>
    <property type="molecule type" value="Genomic_DNA"/>
</dbReference>
<accession>A0A0H3WW15</accession>
<feature type="compositionally biased region" description="Pro residues" evidence="1">
    <location>
        <begin position="113"/>
        <end position="122"/>
    </location>
</feature>
<gene>
    <name evidence="2" type="ORF">AB870_12195</name>
</gene>